<evidence type="ECO:0000256" key="6">
    <source>
        <dbReference type="RuleBase" id="RU367095"/>
    </source>
</evidence>
<sequence length="417" mass="46243">MNETYSPFECLPVADLTSAGLLQKQDDIEVELIARENDCELRSGVDDPMVAIGANGQAVSTHGKAWVDRKMGLTVTITTHRIVLMQQTSDKRVNARYIHLSHVLAAVTENQLFKSPKIILDSYSGEFLLVFKGKEANKDRDAVLYHIQKALSRQDWETADRAAQHRKAVANLTSRKVGVDAVLAKHKTRHAQAARLTDSAFDGDAETLLREAHELVAVIHKYVATLDKQKEVSSQDEQDATRLADLLQNMGMTSALSKANFLGSEDAYYTQLARQLADFLEPHLHKAGGILTLTDVYCLFNRARGTNLISPEDLTKAASQMDALSIGMSRRVFPSGLIVIQDDSFDDHAMAEKLQALALDAPQGLTETEASRQCQISALLAHEELLAAERMGILVRDETLESTRFFPNRFEAWADIQ</sequence>
<proteinExistence type="inferred from homology"/>
<keyword evidence="2 6" id="KW-0813">Transport</keyword>
<evidence type="ECO:0000256" key="3">
    <source>
        <dbReference type="ARBA" id="ARBA00022753"/>
    </source>
</evidence>
<accession>A0A8J9SVP3</accession>
<comment type="function">
    <text evidence="6">Component of the ESCRT-II complex (endosomal sorting complex required for transport II), which is required for multivesicular body (MVB) formation and sorting of endosomal cargo proteins into MVBs.</text>
</comment>
<protein>
    <recommendedName>
        <fullName evidence="6">Vacuolar protein-sorting-associated protein 36</fullName>
    </recommendedName>
    <alternativeName>
        <fullName evidence="6">ESCRT-II complex subunit VPS36</fullName>
    </alternativeName>
</protein>
<dbReference type="InterPro" id="IPR036390">
    <property type="entry name" value="WH_DNA-bd_sf"/>
</dbReference>
<dbReference type="InterPro" id="IPR036388">
    <property type="entry name" value="WH-like_DNA-bd_sf"/>
</dbReference>
<keyword evidence="3 6" id="KW-0967">Endosome</keyword>
<keyword evidence="6" id="KW-0963">Cytoplasm</keyword>
<evidence type="ECO:0000256" key="4">
    <source>
        <dbReference type="ARBA" id="ARBA00022927"/>
    </source>
</evidence>
<dbReference type="Pfam" id="PF04157">
    <property type="entry name" value="EAP30"/>
    <property type="match status" value="1"/>
</dbReference>
<dbReference type="Gene3D" id="1.10.10.10">
    <property type="entry name" value="Winged helix-like DNA-binding domain superfamily/Winged helix DNA-binding domain"/>
    <property type="match status" value="2"/>
</dbReference>
<dbReference type="Gene3D" id="6.10.140.260">
    <property type="match status" value="1"/>
</dbReference>
<dbReference type="InterPro" id="IPR040608">
    <property type="entry name" value="Snf8/Vps36"/>
</dbReference>
<evidence type="ECO:0000256" key="5">
    <source>
        <dbReference type="ARBA" id="ARBA00023054"/>
    </source>
</evidence>
<dbReference type="PANTHER" id="PTHR13128">
    <property type="entry name" value="VACUOLAR PROTEIN-SORTING-ASSOCIATED PROTEIN 36"/>
    <property type="match status" value="1"/>
</dbReference>
<dbReference type="GO" id="GO:0031902">
    <property type="term" value="C:late endosome membrane"/>
    <property type="evidence" value="ECO:0007669"/>
    <property type="project" value="UniProtKB-UniRule"/>
</dbReference>
<evidence type="ECO:0000256" key="2">
    <source>
        <dbReference type="ARBA" id="ARBA00022448"/>
    </source>
</evidence>
<comment type="subcellular location">
    <subcellularLocation>
        <location evidence="6">Cytoplasm</location>
    </subcellularLocation>
    <subcellularLocation>
        <location evidence="6">Endosome</location>
    </subcellularLocation>
</comment>
<keyword evidence="5" id="KW-0175">Coiled coil</keyword>
<dbReference type="InterPro" id="IPR037855">
    <property type="entry name" value="Vps36"/>
</dbReference>
<comment type="similarity">
    <text evidence="1 6">Belongs to the VPS36 family.</text>
</comment>
<dbReference type="GO" id="GO:0043328">
    <property type="term" value="P:protein transport to vacuole involved in ubiquitin-dependent protein catabolic process via the multivesicular body sorting pathway"/>
    <property type="evidence" value="ECO:0007669"/>
    <property type="project" value="UniProtKB-UniRule"/>
</dbReference>
<dbReference type="GO" id="GO:0043130">
    <property type="term" value="F:ubiquitin binding"/>
    <property type="evidence" value="ECO:0007669"/>
    <property type="project" value="UniProtKB-UniRule"/>
</dbReference>
<dbReference type="GO" id="GO:0000814">
    <property type="term" value="C:ESCRT II complex"/>
    <property type="evidence" value="ECO:0007669"/>
    <property type="project" value="UniProtKB-UniRule"/>
</dbReference>
<gene>
    <name evidence="7" type="ORF">PTTT1_LOCUS47104</name>
</gene>
<keyword evidence="4 6" id="KW-0653">Protein transport</keyword>
<dbReference type="Proteomes" id="UP000836788">
    <property type="component" value="Chromosome 6"/>
</dbReference>
<dbReference type="FunFam" id="1.10.10.10:FF:000165">
    <property type="entry name" value="Vacuolar protein sorting protein (Vps36)"/>
    <property type="match status" value="1"/>
</dbReference>
<dbReference type="PANTHER" id="PTHR13128:SF12">
    <property type="entry name" value="VACUOLAR PROTEIN-SORTING-ASSOCIATED PROTEIN 36"/>
    <property type="match status" value="1"/>
</dbReference>
<dbReference type="EMBL" id="OU594947">
    <property type="protein sequence ID" value="CAG9291171.1"/>
    <property type="molecule type" value="Genomic_DNA"/>
</dbReference>
<dbReference type="SUPFAM" id="SSF46785">
    <property type="entry name" value="Winged helix' DNA-binding domain"/>
    <property type="match status" value="1"/>
</dbReference>
<dbReference type="OMA" id="ISVMICK"/>
<reference evidence="7" key="1">
    <citation type="submission" date="2022-02" db="EMBL/GenBank/DDBJ databases">
        <authorList>
            <person name="Giguere J D."/>
        </authorList>
    </citation>
    <scope>NUCLEOTIDE SEQUENCE</scope>
    <source>
        <strain evidence="7">CCAP 1055/1</strain>
    </source>
</reference>
<dbReference type="AlphaFoldDB" id="A0A8J9SVP3"/>
<organism evidence="7">
    <name type="scientific">Phaeodactylum tricornutum</name>
    <name type="common">Diatom</name>
    <dbReference type="NCBI Taxonomy" id="2850"/>
    <lineage>
        <taxon>Eukaryota</taxon>
        <taxon>Sar</taxon>
        <taxon>Stramenopiles</taxon>
        <taxon>Ochrophyta</taxon>
        <taxon>Bacillariophyta</taxon>
        <taxon>Bacillariophyceae</taxon>
        <taxon>Bacillariophycidae</taxon>
        <taxon>Naviculales</taxon>
        <taxon>Phaeodactylaceae</taxon>
        <taxon>Phaeodactylum</taxon>
    </lineage>
</organism>
<name>A0A8J9SVP3_PHATR</name>
<comment type="subunit">
    <text evidence="6">Component of the endosomal sorting complex required for transport II (ESCRT-II).</text>
</comment>
<dbReference type="GO" id="GO:0032266">
    <property type="term" value="F:phosphatidylinositol-3-phosphate binding"/>
    <property type="evidence" value="ECO:0007669"/>
    <property type="project" value="UniProtKB-UniRule"/>
</dbReference>
<evidence type="ECO:0000256" key="1">
    <source>
        <dbReference type="ARBA" id="ARBA00009697"/>
    </source>
</evidence>
<evidence type="ECO:0000313" key="7">
    <source>
        <dbReference type="EMBL" id="CAG9291171.1"/>
    </source>
</evidence>